<keyword evidence="2" id="KW-1185">Reference proteome</keyword>
<evidence type="ECO:0000313" key="1">
    <source>
        <dbReference type="EMBL" id="QLK26343.1"/>
    </source>
</evidence>
<dbReference type="KEGG" id="nay:HYG81_01590"/>
<sequence length="121" mass="13771">MTRYEPDSVDGTLFLTAEDDRIEIGAIDDVVDAIGDETHSIEYDQKQRTQPWLETDDGVLEIDVRETVTTLPHTEETVSELREYDMGTERYGLPRRTVEFANRLVEILEQQGENEPAAGGR</sequence>
<dbReference type="RefSeq" id="WP_180841516.1">
    <property type="nucleotide sequence ID" value="NZ_CP059154.1"/>
</dbReference>
<proteinExistence type="predicted"/>
<organism evidence="1 2">
    <name type="scientific">Natrinema zhouii</name>
    <dbReference type="NCBI Taxonomy" id="1710539"/>
    <lineage>
        <taxon>Archaea</taxon>
        <taxon>Methanobacteriati</taxon>
        <taxon>Methanobacteriota</taxon>
        <taxon>Stenosarchaea group</taxon>
        <taxon>Halobacteria</taxon>
        <taxon>Halobacteriales</taxon>
        <taxon>Natrialbaceae</taxon>
        <taxon>Natrinema</taxon>
    </lineage>
</organism>
<gene>
    <name evidence="1" type="ORF">HYG81_01590</name>
</gene>
<dbReference type="EMBL" id="CP059154">
    <property type="protein sequence ID" value="QLK26343.1"/>
    <property type="molecule type" value="Genomic_DNA"/>
</dbReference>
<reference evidence="1 2" key="1">
    <citation type="submission" date="2020-07" db="EMBL/GenBank/DDBJ databases">
        <title>Natrinema (YPL30) sp. nov. and Haloterrigena xxxxxx (YPL8) sp. nov., isolated from a salt mine.</title>
        <authorList>
            <person name="Cui H."/>
        </authorList>
    </citation>
    <scope>NUCLEOTIDE SEQUENCE [LARGE SCALE GENOMIC DNA]</scope>
    <source>
        <strain evidence="1 2">YPL13</strain>
    </source>
</reference>
<accession>A0A7D6GRX5</accession>
<dbReference type="Proteomes" id="UP000510869">
    <property type="component" value="Chromosome"/>
</dbReference>
<dbReference type="AlphaFoldDB" id="A0A7D6GRX5"/>
<dbReference type="OrthoDB" id="340435at2157"/>
<dbReference type="GeneID" id="56141857"/>
<evidence type="ECO:0000313" key="2">
    <source>
        <dbReference type="Proteomes" id="UP000510869"/>
    </source>
</evidence>
<name>A0A7D6GRX5_9EURY</name>
<protein>
    <submittedName>
        <fullName evidence="1">Uncharacterized protein</fullName>
    </submittedName>
</protein>